<dbReference type="EnsemblMetazoa" id="Aqu2.1.17395_001">
    <property type="protein sequence ID" value="Aqu2.1.17395_001"/>
    <property type="gene ID" value="Aqu2.1.17395"/>
</dbReference>
<evidence type="ECO:0000313" key="1">
    <source>
        <dbReference type="EnsemblMetazoa" id="Aqu2.1.17395_001"/>
    </source>
</evidence>
<name>A0A1X7TR15_AMPQE</name>
<protein>
    <submittedName>
        <fullName evidence="1">Uncharacterized protein</fullName>
    </submittedName>
</protein>
<dbReference type="AlphaFoldDB" id="A0A1X7TR15"/>
<organism evidence="1">
    <name type="scientific">Amphimedon queenslandica</name>
    <name type="common">Sponge</name>
    <dbReference type="NCBI Taxonomy" id="400682"/>
    <lineage>
        <taxon>Eukaryota</taxon>
        <taxon>Metazoa</taxon>
        <taxon>Porifera</taxon>
        <taxon>Demospongiae</taxon>
        <taxon>Heteroscleromorpha</taxon>
        <taxon>Haplosclerida</taxon>
        <taxon>Niphatidae</taxon>
        <taxon>Amphimedon</taxon>
    </lineage>
</organism>
<dbReference type="InParanoid" id="A0A1X7TR15"/>
<reference evidence="1" key="1">
    <citation type="submission" date="2017-05" db="UniProtKB">
        <authorList>
            <consortium name="EnsemblMetazoa"/>
        </authorList>
    </citation>
    <scope>IDENTIFICATION</scope>
</reference>
<proteinExistence type="predicted"/>
<accession>A0A1X7TR15</accession>
<sequence>LKVITVCNEYIYFAMNILSTHILYKSKPNFNFTHMVSQVRDNF</sequence>